<feature type="domain" description="Fascin-like" evidence="5">
    <location>
        <begin position="41"/>
        <end position="151"/>
    </location>
</feature>
<reference evidence="6 7" key="1">
    <citation type="submission" date="2024-03" db="EMBL/GenBank/DDBJ databases">
        <title>The Acrasis kona genome and developmental transcriptomes reveal deep origins of eukaryotic multicellular pathways.</title>
        <authorList>
            <person name="Sheikh S."/>
            <person name="Fu C.-J."/>
            <person name="Brown M.W."/>
            <person name="Baldauf S.L."/>
        </authorList>
    </citation>
    <scope>NUCLEOTIDE SEQUENCE [LARGE SCALE GENOMIC DNA]</scope>
    <source>
        <strain evidence="6 7">ATCC MYA-3509</strain>
    </source>
</reference>
<evidence type="ECO:0000256" key="2">
    <source>
        <dbReference type="ARBA" id="ARBA00022490"/>
    </source>
</evidence>
<gene>
    <name evidence="6" type="ORF">AKO1_007277</name>
</gene>
<dbReference type="GO" id="GO:0051015">
    <property type="term" value="F:actin filament binding"/>
    <property type="evidence" value="ECO:0007669"/>
    <property type="project" value="InterPro"/>
</dbReference>
<name>A0AAW2YTD5_9EUKA</name>
<comment type="subcellular location">
    <subcellularLocation>
        <location evidence="1">Cytoplasm</location>
    </subcellularLocation>
</comment>
<dbReference type="InterPro" id="IPR008999">
    <property type="entry name" value="Actin-crosslinking"/>
</dbReference>
<sequence length="323" mass="36695">MGQSASIKVGDYICLLTPRNTYVSIDEYNNTRGDIKAEVASRSETFTFEIVSAAHKQRGSDLKYCDPIFLKSHNGRFLSAEQNFAVLCNATQPSGSTTFQLVDPNNVNNYAEIGTESHVALRTSVHRFLCAELDGRMVADRLNAGQNETFKIVHSNLQQAPQQPEQHQQFYQHQQQQQQQHSYQHQPQSYAGQGFYPDPSAPPMPAPPMHSYDFNHQQQQNQHRNHDEVHTWVGHWTQDNERGDMLCEVRISPLGVITGSGSDVVGPFKWQGTINYRGEVELSKQYNSHTVTYRGMKSGSEIRGTWTLEKDHGHFYIQDVNVQ</sequence>
<protein>
    <recommendedName>
        <fullName evidence="5">Fascin-like domain-containing protein</fullName>
    </recommendedName>
</protein>
<evidence type="ECO:0000256" key="1">
    <source>
        <dbReference type="ARBA" id="ARBA00004496"/>
    </source>
</evidence>
<keyword evidence="2" id="KW-0963">Cytoplasm</keyword>
<dbReference type="InterPro" id="IPR022768">
    <property type="entry name" value="Fascin-like_dom"/>
</dbReference>
<dbReference type="Proteomes" id="UP001431209">
    <property type="component" value="Unassembled WGS sequence"/>
</dbReference>
<dbReference type="SUPFAM" id="SSF50405">
    <property type="entry name" value="Actin-crosslinking proteins"/>
    <property type="match status" value="1"/>
</dbReference>
<dbReference type="GO" id="GO:0005737">
    <property type="term" value="C:cytoplasm"/>
    <property type="evidence" value="ECO:0007669"/>
    <property type="project" value="UniProtKB-SubCell"/>
</dbReference>
<organism evidence="6 7">
    <name type="scientific">Acrasis kona</name>
    <dbReference type="NCBI Taxonomy" id="1008807"/>
    <lineage>
        <taxon>Eukaryota</taxon>
        <taxon>Discoba</taxon>
        <taxon>Heterolobosea</taxon>
        <taxon>Tetramitia</taxon>
        <taxon>Eutetramitia</taxon>
        <taxon>Acrasidae</taxon>
        <taxon>Acrasis</taxon>
    </lineage>
</organism>
<feature type="compositionally biased region" description="Low complexity" evidence="4">
    <location>
        <begin position="158"/>
        <end position="190"/>
    </location>
</feature>
<feature type="region of interest" description="Disordered" evidence="4">
    <location>
        <begin position="158"/>
        <end position="224"/>
    </location>
</feature>
<dbReference type="Pfam" id="PF06268">
    <property type="entry name" value="Fascin"/>
    <property type="match status" value="1"/>
</dbReference>
<evidence type="ECO:0000313" key="6">
    <source>
        <dbReference type="EMBL" id="KAL0480113.1"/>
    </source>
</evidence>
<dbReference type="GO" id="GO:0030674">
    <property type="term" value="F:protein-macromolecule adaptor activity"/>
    <property type="evidence" value="ECO:0007669"/>
    <property type="project" value="InterPro"/>
</dbReference>
<evidence type="ECO:0000259" key="5">
    <source>
        <dbReference type="Pfam" id="PF06268"/>
    </source>
</evidence>
<feature type="compositionally biased region" description="Pro residues" evidence="4">
    <location>
        <begin position="199"/>
        <end position="208"/>
    </location>
</feature>
<dbReference type="EMBL" id="JAOPGA020000625">
    <property type="protein sequence ID" value="KAL0480113.1"/>
    <property type="molecule type" value="Genomic_DNA"/>
</dbReference>
<dbReference type="AlphaFoldDB" id="A0AAW2YTD5"/>
<keyword evidence="7" id="KW-1185">Reference proteome</keyword>
<comment type="caution">
    <text evidence="6">The sequence shown here is derived from an EMBL/GenBank/DDBJ whole genome shotgun (WGS) entry which is preliminary data.</text>
</comment>
<accession>A0AAW2YTD5</accession>
<evidence type="ECO:0000256" key="3">
    <source>
        <dbReference type="ARBA" id="ARBA00023203"/>
    </source>
</evidence>
<evidence type="ECO:0000313" key="7">
    <source>
        <dbReference type="Proteomes" id="UP001431209"/>
    </source>
</evidence>
<keyword evidence="3" id="KW-0009">Actin-binding</keyword>
<evidence type="ECO:0000256" key="4">
    <source>
        <dbReference type="SAM" id="MobiDB-lite"/>
    </source>
</evidence>
<feature type="compositionally biased region" description="Low complexity" evidence="4">
    <location>
        <begin position="209"/>
        <end position="222"/>
    </location>
</feature>
<dbReference type="CDD" id="cd00257">
    <property type="entry name" value="beta-trefoil_FSCN-like"/>
    <property type="match status" value="1"/>
</dbReference>
<dbReference type="Gene3D" id="2.80.10.50">
    <property type="match status" value="1"/>
</dbReference>
<proteinExistence type="predicted"/>